<dbReference type="HOGENOM" id="CLU_035634_0_0_1"/>
<evidence type="ECO:0000256" key="1">
    <source>
        <dbReference type="SAM" id="MobiDB-lite"/>
    </source>
</evidence>
<evidence type="ECO:0000313" key="3">
    <source>
        <dbReference type="EMBL" id="CCF56907.1"/>
    </source>
</evidence>
<dbReference type="InterPro" id="IPR038988">
    <property type="entry name" value="Sas4"/>
</dbReference>
<dbReference type="InterPro" id="IPR029184">
    <property type="entry name" value="Sas4_dom"/>
</dbReference>
<dbReference type="GO" id="GO:0000781">
    <property type="term" value="C:chromosome, telomeric region"/>
    <property type="evidence" value="ECO:0007669"/>
    <property type="project" value="GOC"/>
</dbReference>
<dbReference type="GO" id="GO:0000785">
    <property type="term" value="C:chromatin"/>
    <property type="evidence" value="ECO:0007669"/>
    <property type="project" value="EnsemblFungi"/>
</dbReference>
<dbReference type="PANTHER" id="PTHR38422">
    <property type="entry name" value="SOMETHING ABOUT SILENCING PROTEIN 4"/>
    <property type="match status" value="1"/>
</dbReference>
<dbReference type="FunCoup" id="H2ARA7">
    <property type="interactions" value="94"/>
</dbReference>
<protein>
    <recommendedName>
        <fullName evidence="2">Something about silencing protein 4 domain-containing protein</fullName>
    </recommendedName>
</protein>
<dbReference type="Pfam" id="PF15460">
    <property type="entry name" value="SAS4"/>
    <property type="match status" value="1"/>
</dbReference>
<dbReference type="EMBL" id="HE650822">
    <property type="protein sequence ID" value="CCF56907.1"/>
    <property type="molecule type" value="Genomic_DNA"/>
</dbReference>
<dbReference type="PANTHER" id="PTHR38422:SF1">
    <property type="entry name" value="SOMETHING ABOUT SILENCING PROTEIN 4"/>
    <property type="match status" value="1"/>
</dbReference>
<feature type="compositionally biased region" description="Basic and acidic residues" evidence="1">
    <location>
        <begin position="17"/>
        <end position="28"/>
    </location>
</feature>
<dbReference type="GO" id="GO:0004402">
    <property type="term" value="F:histone acetyltransferase activity"/>
    <property type="evidence" value="ECO:0007669"/>
    <property type="project" value="EnsemblFungi"/>
</dbReference>
<evidence type="ECO:0000313" key="4">
    <source>
        <dbReference type="Proteomes" id="UP000005220"/>
    </source>
</evidence>
<dbReference type="KEGG" id="kaf:KAFR_0B06110"/>
<dbReference type="GO" id="GO:0031509">
    <property type="term" value="P:subtelomeric heterochromatin formation"/>
    <property type="evidence" value="ECO:0007669"/>
    <property type="project" value="EnsemblFungi"/>
</dbReference>
<sequence>MEDLDLESARSLRSKSKGSDDDRQKFDFDMDGYEIDPEKRFKFAIREVPKGLTHSEGIKKESKMPNKGLANVDETRDLITNMILNIDRQKLDTIRKRSKNDEYLVDPLPDKLYDSFHKKMLRQENRMLEQDVIEGEEEADGLQLIYDKLCMPNWPQTLSKVTKINDQENMEELQLKKKLTRETIKSMLDKFHLMKKNSNMLYKNRRISKNDSPQKWTDLYKHVNRRFVQNYESSSEDEEEENLPIEELRNLRKKRREAKCGGSIIIGIGMNQLVNKFAIVSEPLRKPYVIRCSAKEKSLMRKVEKLPKRYRYLPSLRTQTAKFKQKTLISRVLTIETPIESKPKRAGNTLEAELRNTAESE</sequence>
<proteinExistence type="predicted"/>
<gene>
    <name evidence="3" type="primary">KAFR0B06110</name>
    <name evidence="3" type="ORF">KAFR_0B06110</name>
</gene>
<name>H2ARA7_KAZAF</name>
<dbReference type="OrthoDB" id="1938992at2759"/>
<dbReference type="GeneID" id="13884789"/>
<dbReference type="InParanoid" id="H2ARA7"/>
<dbReference type="Proteomes" id="UP000005220">
    <property type="component" value="Chromosome 2"/>
</dbReference>
<feature type="domain" description="Something about silencing protein 4" evidence="2">
    <location>
        <begin position="106"/>
        <end position="202"/>
    </location>
</feature>
<organism evidence="3 4">
    <name type="scientific">Kazachstania africana (strain ATCC 22294 / BCRC 22015 / CBS 2517 / CECT 1963 / NBRC 1671 / NRRL Y-8276)</name>
    <name type="common">Yeast</name>
    <name type="synonym">Kluyveromyces africanus</name>
    <dbReference type="NCBI Taxonomy" id="1071382"/>
    <lineage>
        <taxon>Eukaryota</taxon>
        <taxon>Fungi</taxon>
        <taxon>Dikarya</taxon>
        <taxon>Ascomycota</taxon>
        <taxon>Saccharomycotina</taxon>
        <taxon>Saccharomycetes</taxon>
        <taxon>Saccharomycetales</taxon>
        <taxon>Saccharomycetaceae</taxon>
        <taxon>Kazachstania</taxon>
    </lineage>
</organism>
<keyword evidence="4" id="KW-1185">Reference proteome</keyword>
<dbReference type="STRING" id="1071382.H2ARA7"/>
<dbReference type="RefSeq" id="XP_003956042.1">
    <property type="nucleotide sequence ID" value="XM_003955993.1"/>
</dbReference>
<feature type="region of interest" description="Disordered" evidence="1">
    <location>
        <begin position="1"/>
        <end position="29"/>
    </location>
</feature>
<evidence type="ECO:0000259" key="2">
    <source>
        <dbReference type="Pfam" id="PF15460"/>
    </source>
</evidence>
<dbReference type="GO" id="GO:0033255">
    <property type="term" value="C:SAS acetyltransferase complex"/>
    <property type="evidence" value="ECO:0007669"/>
    <property type="project" value="EnsemblFungi"/>
</dbReference>
<dbReference type="eggNOG" id="ENOG502RYH0">
    <property type="taxonomic scope" value="Eukaryota"/>
</dbReference>
<accession>H2ARA7</accession>
<reference evidence="3 4" key="1">
    <citation type="journal article" date="2011" name="Proc. Natl. Acad. Sci. U.S.A.">
        <title>Evolutionary erosion of yeast sex chromosomes by mating-type switching accidents.</title>
        <authorList>
            <person name="Gordon J.L."/>
            <person name="Armisen D."/>
            <person name="Proux-Wera E."/>
            <person name="Oheigeartaigh S.S."/>
            <person name="Byrne K.P."/>
            <person name="Wolfe K.H."/>
        </authorList>
    </citation>
    <scope>NUCLEOTIDE SEQUENCE [LARGE SCALE GENOMIC DNA]</scope>
    <source>
        <strain evidence="4">ATCC 22294 / BCRC 22015 / CBS 2517 / CECT 1963 / NBRC 1671 / NRRL Y-8276</strain>
    </source>
</reference>
<dbReference type="AlphaFoldDB" id="H2ARA7"/>